<comment type="catalytic activity">
    <reaction evidence="6">
        <text>N-acetyl-alpha-D-glucosamine 1-phosphate + UTP + H(+) = UDP-N-acetyl-alpha-D-glucosamine + diphosphate</text>
        <dbReference type="Rhea" id="RHEA:13509"/>
        <dbReference type="ChEBI" id="CHEBI:15378"/>
        <dbReference type="ChEBI" id="CHEBI:33019"/>
        <dbReference type="ChEBI" id="CHEBI:46398"/>
        <dbReference type="ChEBI" id="CHEBI:57705"/>
        <dbReference type="ChEBI" id="CHEBI:57776"/>
        <dbReference type="EC" id="2.7.7.23"/>
    </reaction>
</comment>
<keyword evidence="8" id="KW-1185">Reference proteome</keyword>
<evidence type="ECO:0000256" key="6">
    <source>
        <dbReference type="ARBA" id="ARBA00048493"/>
    </source>
</evidence>
<dbReference type="CDD" id="cd04193">
    <property type="entry name" value="UDPGlcNAc_PPase"/>
    <property type="match status" value="1"/>
</dbReference>
<dbReference type="PANTHER" id="PTHR11952:SF2">
    <property type="entry name" value="LD24639P"/>
    <property type="match status" value="1"/>
</dbReference>
<dbReference type="InterPro" id="IPR039741">
    <property type="entry name" value="UDP-sugar_pyrophosphorylase"/>
</dbReference>
<dbReference type="OMA" id="THCTVPW"/>
<evidence type="ECO:0000256" key="4">
    <source>
        <dbReference type="ARBA" id="ARBA00022679"/>
    </source>
</evidence>
<dbReference type="STRING" id="564608.C1N1N1"/>
<gene>
    <name evidence="7" type="ORF">MICPUCDRAFT_48338</name>
</gene>
<dbReference type="EMBL" id="GG663744">
    <property type="protein sequence ID" value="EEH54480.1"/>
    <property type="molecule type" value="Genomic_DNA"/>
</dbReference>
<reference evidence="7 8" key="1">
    <citation type="journal article" date="2009" name="Science">
        <title>Green evolution and dynamic adaptations revealed by genomes of the marine picoeukaryotes Micromonas.</title>
        <authorList>
            <person name="Worden A.Z."/>
            <person name="Lee J.H."/>
            <person name="Mock T."/>
            <person name="Rouze P."/>
            <person name="Simmons M.P."/>
            <person name="Aerts A.L."/>
            <person name="Allen A.E."/>
            <person name="Cuvelier M.L."/>
            <person name="Derelle E."/>
            <person name="Everett M.V."/>
            <person name="Foulon E."/>
            <person name="Grimwood J."/>
            <person name="Gundlach H."/>
            <person name="Henrissat B."/>
            <person name="Napoli C."/>
            <person name="McDonald S.M."/>
            <person name="Parker M.S."/>
            <person name="Rombauts S."/>
            <person name="Salamov A."/>
            <person name="Von Dassow P."/>
            <person name="Badger J.H."/>
            <person name="Coutinho P.M."/>
            <person name="Demir E."/>
            <person name="Dubchak I."/>
            <person name="Gentemann C."/>
            <person name="Eikrem W."/>
            <person name="Gready J.E."/>
            <person name="John U."/>
            <person name="Lanier W."/>
            <person name="Lindquist E.A."/>
            <person name="Lucas S."/>
            <person name="Mayer K.F."/>
            <person name="Moreau H."/>
            <person name="Not F."/>
            <person name="Otillar R."/>
            <person name="Panaud O."/>
            <person name="Pangilinan J."/>
            <person name="Paulsen I."/>
            <person name="Piegu B."/>
            <person name="Poliakov A."/>
            <person name="Robbens S."/>
            <person name="Schmutz J."/>
            <person name="Toulza E."/>
            <person name="Wyss T."/>
            <person name="Zelensky A."/>
            <person name="Zhou K."/>
            <person name="Armbrust E.V."/>
            <person name="Bhattacharya D."/>
            <person name="Goodenough U.W."/>
            <person name="Van de Peer Y."/>
            <person name="Grigoriev I.V."/>
        </authorList>
    </citation>
    <scope>NUCLEOTIDE SEQUENCE [LARGE SCALE GENOMIC DNA]</scope>
    <source>
        <strain evidence="7 8">CCMP1545</strain>
    </source>
</reference>
<accession>C1N1N1</accession>
<dbReference type="RefSeq" id="XP_003061850.1">
    <property type="nucleotide sequence ID" value="XM_003061804.1"/>
</dbReference>
<dbReference type="SUPFAM" id="SSF53448">
    <property type="entry name" value="Nucleotide-diphospho-sugar transferases"/>
    <property type="match status" value="1"/>
</dbReference>
<dbReference type="PANTHER" id="PTHR11952">
    <property type="entry name" value="UDP- GLUCOSE PYROPHOSPHORYLASE"/>
    <property type="match status" value="1"/>
</dbReference>
<dbReference type="GeneID" id="9687028"/>
<keyword evidence="4" id="KW-0808">Transferase</keyword>
<dbReference type="GO" id="GO:0003977">
    <property type="term" value="F:UDP-N-acetylglucosamine diphosphorylase activity"/>
    <property type="evidence" value="ECO:0007669"/>
    <property type="project" value="UniProtKB-EC"/>
</dbReference>
<dbReference type="OrthoDB" id="532420at2759"/>
<evidence type="ECO:0000256" key="2">
    <source>
        <dbReference type="ARBA" id="ARBA00010401"/>
    </source>
</evidence>
<comment type="similarity">
    <text evidence="2">Belongs to the UDPGP type 1 family.</text>
</comment>
<name>C1N1N1_MICPC</name>
<evidence type="ECO:0000256" key="5">
    <source>
        <dbReference type="ARBA" id="ARBA00022695"/>
    </source>
</evidence>
<evidence type="ECO:0000313" key="8">
    <source>
        <dbReference type="Proteomes" id="UP000001876"/>
    </source>
</evidence>
<evidence type="ECO:0000313" key="7">
    <source>
        <dbReference type="EMBL" id="EEH54480.1"/>
    </source>
</evidence>
<dbReference type="Pfam" id="PF01704">
    <property type="entry name" value="UDPGP"/>
    <property type="match status" value="1"/>
</dbReference>
<dbReference type="KEGG" id="mpp:MICPUCDRAFT_48338"/>
<dbReference type="InterPro" id="IPR029044">
    <property type="entry name" value="Nucleotide-diphossugar_trans"/>
</dbReference>
<evidence type="ECO:0000256" key="1">
    <source>
        <dbReference type="ARBA" id="ARBA00005208"/>
    </source>
</evidence>
<comment type="pathway">
    <text evidence="1">Nucleotide-sugar biosynthesis; UDP-N-acetyl-alpha-D-glucosamine biosynthesis; UDP-N-acetyl-alpha-D-glucosamine from N-acetyl-alpha-D-glucosamine 1-phosphate: step 1/1.</text>
</comment>
<dbReference type="InterPro" id="IPR002618">
    <property type="entry name" value="UDPGP_fam"/>
</dbReference>
<proteinExistence type="inferred from homology"/>
<protein>
    <recommendedName>
        <fullName evidence="3">UDP-N-acetylglucosamine diphosphorylase</fullName>
        <ecNumber evidence="3">2.7.7.23</ecNumber>
    </recommendedName>
</protein>
<keyword evidence="5" id="KW-0548">Nucleotidyltransferase</keyword>
<dbReference type="GO" id="GO:0006048">
    <property type="term" value="P:UDP-N-acetylglucosamine biosynthetic process"/>
    <property type="evidence" value="ECO:0007669"/>
    <property type="project" value="TreeGrafter"/>
</dbReference>
<dbReference type="Proteomes" id="UP000001876">
    <property type="component" value="Unassembled WGS sequence"/>
</dbReference>
<dbReference type="EC" id="2.7.7.23" evidence="3"/>
<dbReference type="eggNOG" id="KOG2388">
    <property type="taxonomic scope" value="Eukaryota"/>
</dbReference>
<sequence>MATPSDVTAIRETFEAADQGHVFAHYDALDASQRASLSASLAAIGDPHRAASIYARSTAAHAANASSDGSGDPAGSSLYYAPVAADDGVDTADASVVARWTEEGIAIARRGELAVVLLAGGQGTRLGSADPKGMYDIGLPRHRSLFQFQAERLLKLTRLAGKEGEGVGERAIVPWYVMTSPHTHAATVEYFREKNHFGLPESEITFFQQGTLPCFDDDGKMIMKSRHEVATAPDGNGGLYAALHASGAIDDMRRRNVKHVYAYCVDNALVKPGDPTFVGFCALRNVAAGAKVIAKAAADEPVGVFTRRDGKVHVVEYSEMPAALATATDADTGKLTYDCANVALHYYSFDFLAKCCDPDGEVQKALTYHVARKKIPRLSDDDATTTTPESPNGVKLEAFIFDALQFAGDSVAFLRGVREDDFAPVKNAEGTGKDSPDTARKLVSGQHVRWIEKHGGSVVYNMDDAGWEIAPAVSYAGEGLEEIVKKKGAFPFMAYRDNLEPDLEEARRKRTAGAVAAEDARMAKK</sequence>
<organism evidence="8">
    <name type="scientific">Micromonas pusilla (strain CCMP1545)</name>
    <name type="common">Picoplanktonic green alga</name>
    <dbReference type="NCBI Taxonomy" id="564608"/>
    <lineage>
        <taxon>Eukaryota</taxon>
        <taxon>Viridiplantae</taxon>
        <taxon>Chlorophyta</taxon>
        <taxon>Mamiellophyceae</taxon>
        <taxon>Mamiellales</taxon>
        <taxon>Mamiellaceae</taxon>
        <taxon>Micromonas</taxon>
    </lineage>
</organism>
<dbReference type="AlphaFoldDB" id="C1N1N1"/>
<dbReference type="Gene3D" id="3.90.550.10">
    <property type="entry name" value="Spore Coat Polysaccharide Biosynthesis Protein SpsA, Chain A"/>
    <property type="match status" value="1"/>
</dbReference>
<evidence type="ECO:0000256" key="3">
    <source>
        <dbReference type="ARBA" id="ARBA00012457"/>
    </source>
</evidence>